<protein>
    <submittedName>
        <fullName evidence="2">Glycosyltransferase family 1 protein</fullName>
    </submittedName>
</protein>
<dbReference type="OrthoDB" id="6917114at2"/>
<sequence length="660" mass="74466">MLLISQWPDVKNGEYELIEKIKQTGYKIVVTDYFGFNVDTGECLNQASLANDFDFAISFHYDTPKFLNIPTFLWVANPLEFMHLRGDYRTVLLHHLRAYDDYLYNGSDTLKAHIRNIVGSEWRESSLEMFPSCSSEAMLPPKSPDSMGTDKARKVFYCGVNWERGTDRAGRAQGLLDILQEQDAGDFYGPNKLEGISPWEGFKSYRGEIPFDGVSMARIMQDYGAVLAISSPAHMKSRTSSSRVFEGIAAGVPVISDKNPHVQALFGDLVYYFHGATEAERAESILHALQQINQNPEEAREKVVKAQALMKQRYCFEPCFSSALAAVKRDAKRRADGTRKRLDVFLFLHDSEQDQPFTNMRHVVEAAAYAAQRNNAEVFINCCSEEGAAAPAQPLPPDVHWKPWQTSDITAQKWAGLRMGEKVALLTSHASGEFAVFMTQFDFPHYDSLSKALDWFMNDGANNSGGVHVGGFYVGDLAHKAPLGTVGILRNNASTALYRWTQNSLAEHQTGTLMFHRNAYGLLTEEKIGRFDVLLPISVILAANSHQLPVYRSRHVLLRVQQGHFHRHYEAYRKATEKGFWAQHYELVTNYTHELNALYDVHHEDPLACEIIDKVSGHGLPSAPPLDPAVHAVNQVIGRLRPVYRKFKKARDILMFKRTS</sequence>
<keyword evidence="3" id="KW-1185">Reference proteome</keyword>
<evidence type="ECO:0000313" key="3">
    <source>
        <dbReference type="Proteomes" id="UP000310016"/>
    </source>
</evidence>
<dbReference type="EMBL" id="SUMF01000002">
    <property type="protein sequence ID" value="TJZ77281.1"/>
    <property type="molecule type" value="Genomic_DNA"/>
</dbReference>
<name>A0A4U0Q7Q7_9NEIS</name>
<reference evidence="2 3" key="1">
    <citation type="submission" date="2019-04" db="EMBL/GenBank/DDBJ databases">
        <title>Chitiniphilus eburnea sp. nov., a novel chitinolytic bacterium isolated from aquaculture sludge.</title>
        <authorList>
            <person name="Sheng M."/>
        </authorList>
    </citation>
    <scope>NUCLEOTIDE SEQUENCE [LARGE SCALE GENOMIC DNA]</scope>
    <source>
        <strain evidence="2 3">HX-2-15</strain>
    </source>
</reference>
<organism evidence="2 3">
    <name type="scientific">Chitiniphilus eburneus</name>
    <dbReference type="NCBI Taxonomy" id="2571148"/>
    <lineage>
        <taxon>Bacteria</taxon>
        <taxon>Pseudomonadati</taxon>
        <taxon>Pseudomonadota</taxon>
        <taxon>Betaproteobacteria</taxon>
        <taxon>Neisseriales</taxon>
        <taxon>Chitinibacteraceae</taxon>
        <taxon>Chitiniphilus</taxon>
    </lineage>
</organism>
<feature type="domain" description="Spore protein YkvP/CgeB glycosyl transferase-like" evidence="1">
    <location>
        <begin position="187"/>
        <end position="314"/>
    </location>
</feature>
<dbReference type="RefSeq" id="WP_136771757.1">
    <property type="nucleotide sequence ID" value="NZ_CP156074.1"/>
</dbReference>
<dbReference type="InterPro" id="IPR055259">
    <property type="entry name" value="YkvP/CgeB_Glyco_trans-like"/>
</dbReference>
<dbReference type="Pfam" id="PF13524">
    <property type="entry name" value="Glyco_trans_1_2"/>
    <property type="match status" value="1"/>
</dbReference>
<dbReference type="AlphaFoldDB" id="A0A4U0Q7Q7"/>
<dbReference type="Proteomes" id="UP000310016">
    <property type="component" value="Unassembled WGS sequence"/>
</dbReference>
<evidence type="ECO:0000313" key="2">
    <source>
        <dbReference type="EMBL" id="TJZ77281.1"/>
    </source>
</evidence>
<comment type="caution">
    <text evidence="2">The sequence shown here is derived from an EMBL/GenBank/DDBJ whole genome shotgun (WGS) entry which is preliminary data.</text>
</comment>
<proteinExistence type="predicted"/>
<dbReference type="GO" id="GO:0016740">
    <property type="term" value="F:transferase activity"/>
    <property type="evidence" value="ECO:0007669"/>
    <property type="project" value="UniProtKB-KW"/>
</dbReference>
<accession>A0A4U0Q7Q7</accession>
<evidence type="ECO:0000259" key="1">
    <source>
        <dbReference type="Pfam" id="PF13524"/>
    </source>
</evidence>
<keyword evidence="2" id="KW-0808">Transferase</keyword>
<gene>
    <name evidence="2" type="ORF">FAZ21_02750</name>
</gene>